<evidence type="ECO:0000256" key="1">
    <source>
        <dbReference type="SAM" id="SignalP"/>
    </source>
</evidence>
<sequence>MKNALLALALFSFVGTAVAHEGHNDDKAKKGKKEACTPAMQASCAPGKKMASGGSCCMKKGAKTAAVTPAPAAAAVKSL</sequence>
<proteinExistence type="predicted"/>
<dbReference type="AlphaFoldDB" id="A0A212TA33"/>
<feature type="chain" id="PRO_5012623261" evidence="1">
    <location>
        <begin position="20"/>
        <end position="79"/>
    </location>
</feature>
<organism evidence="2 3">
    <name type="scientific">Hymenobacter gelipurpurascens</name>
    <dbReference type="NCBI Taxonomy" id="89968"/>
    <lineage>
        <taxon>Bacteria</taxon>
        <taxon>Pseudomonadati</taxon>
        <taxon>Bacteroidota</taxon>
        <taxon>Cytophagia</taxon>
        <taxon>Cytophagales</taxon>
        <taxon>Hymenobacteraceae</taxon>
        <taxon>Hymenobacter</taxon>
    </lineage>
</organism>
<dbReference type="Proteomes" id="UP000198131">
    <property type="component" value="Unassembled WGS sequence"/>
</dbReference>
<dbReference type="RefSeq" id="WP_088842036.1">
    <property type="nucleotide sequence ID" value="NZ_FYEW01000001.1"/>
</dbReference>
<keyword evidence="1" id="KW-0732">Signal</keyword>
<gene>
    <name evidence="2" type="ORF">SAMN06265337_0726</name>
</gene>
<evidence type="ECO:0000313" key="3">
    <source>
        <dbReference type="Proteomes" id="UP000198131"/>
    </source>
</evidence>
<dbReference type="EMBL" id="FYEW01000001">
    <property type="protein sequence ID" value="SNC62710.1"/>
    <property type="molecule type" value="Genomic_DNA"/>
</dbReference>
<reference evidence="3" key="1">
    <citation type="submission" date="2017-06" db="EMBL/GenBank/DDBJ databases">
        <authorList>
            <person name="Varghese N."/>
            <person name="Submissions S."/>
        </authorList>
    </citation>
    <scope>NUCLEOTIDE SEQUENCE [LARGE SCALE GENOMIC DNA]</scope>
    <source>
        <strain evidence="3">DSM 11116</strain>
    </source>
</reference>
<dbReference type="OrthoDB" id="887058at2"/>
<name>A0A212TA33_9BACT</name>
<keyword evidence="3" id="KW-1185">Reference proteome</keyword>
<protein>
    <submittedName>
        <fullName evidence="2">Uncharacterized protein</fullName>
    </submittedName>
</protein>
<feature type="signal peptide" evidence="1">
    <location>
        <begin position="1"/>
        <end position="19"/>
    </location>
</feature>
<evidence type="ECO:0000313" key="2">
    <source>
        <dbReference type="EMBL" id="SNC62710.1"/>
    </source>
</evidence>
<accession>A0A212TA33</accession>